<feature type="chain" id="PRO_5045875875" description="Lipoprotein" evidence="1">
    <location>
        <begin position="19"/>
        <end position="105"/>
    </location>
</feature>
<evidence type="ECO:0000313" key="2">
    <source>
        <dbReference type="EMBL" id="MBU8875003.1"/>
    </source>
</evidence>
<comment type="caution">
    <text evidence="2">The sequence shown here is derived from an EMBL/GenBank/DDBJ whole genome shotgun (WGS) entry which is preliminary data.</text>
</comment>
<dbReference type="EMBL" id="JAHOPB010000001">
    <property type="protein sequence ID" value="MBU8875003.1"/>
    <property type="molecule type" value="Genomic_DNA"/>
</dbReference>
<accession>A0ABS6IK78</accession>
<evidence type="ECO:0008006" key="4">
    <source>
        <dbReference type="Google" id="ProtNLM"/>
    </source>
</evidence>
<evidence type="ECO:0000256" key="1">
    <source>
        <dbReference type="SAM" id="SignalP"/>
    </source>
</evidence>
<evidence type="ECO:0000313" key="3">
    <source>
        <dbReference type="Proteomes" id="UP000727907"/>
    </source>
</evidence>
<dbReference type="RefSeq" id="WP_216961549.1">
    <property type="nucleotide sequence ID" value="NZ_JAHOPB010000001.1"/>
</dbReference>
<dbReference type="Proteomes" id="UP000727907">
    <property type="component" value="Unassembled WGS sequence"/>
</dbReference>
<keyword evidence="1" id="KW-0732">Signal</keyword>
<protein>
    <recommendedName>
        <fullName evidence="4">Lipoprotein</fullName>
    </recommendedName>
</protein>
<feature type="signal peptide" evidence="1">
    <location>
        <begin position="1"/>
        <end position="18"/>
    </location>
</feature>
<dbReference type="PROSITE" id="PS51257">
    <property type="entry name" value="PROKAR_LIPOPROTEIN"/>
    <property type="match status" value="1"/>
</dbReference>
<keyword evidence="3" id="KW-1185">Reference proteome</keyword>
<gene>
    <name evidence="2" type="ORF">KQ910_14595</name>
</gene>
<organism evidence="2 3">
    <name type="scientific">Reyranella humidisoli</name>
    <dbReference type="NCBI Taxonomy" id="2849149"/>
    <lineage>
        <taxon>Bacteria</taxon>
        <taxon>Pseudomonadati</taxon>
        <taxon>Pseudomonadota</taxon>
        <taxon>Alphaproteobacteria</taxon>
        <taxon>Hyphomicrobiales</taxon>
        <taxon>Reyranellaceae</taxon>
        <taxon>Reyranella</taxon>
    </lineage>
</organism>
<sequence length="105" mass="10472">MAKLTHVLGLMAAPLALAACTQTAGGPPPGMTAAQGAAYCSKLTTVYSEYVAGVSTSMGGVGRGGGQSDIDARVAIAQCQDGNTAAGIPVLQRELRDNKVEVPAP</sequence>
<proteinExistence type="predicted"/>
<reference evidence="2 3" key="1">
    <citation type="submission" date="2021-06" db="EMBL/GenBank/DDBJ databases">
        <authorList>
            <person name="Lee D.H."/>
        </authorList>
    </citation>
    <scope>NUCLEOTIDE SEQUENCE [LARGE SCALE GENOMIC DNA]</scope>
    <source>
        <strain evidence="2 3">MMS21-HV4-11</strain>
    </source>
</reference>
<name>A0ABS6IK78_9HYPH</name>